<feature type="binding site" evidence="4">
    <location>
        <begin position="248"/>
        <end position="250"/>
    </location>
    <ligand>
        <name>acetyl-CoA</name>
        <dbReference type="ChEBI" id="CHEBI:57288"/>
        <label>2</label>
    </ligand>
</feature>
<comment type="subunit">
    <text evidence="4">Monomer.</text>
</comment>
<dbReference type="Pfam" id="PF13508">
    <property type="entry name" value="Acetyltransf_7"/>
    <property type="match status" value="1"/>
</dbReference>
<gene>
    <name evidence="4 6" type="primary">mshD</name>
    <name evidence="6" type="ORF">AADG42_05180</name>
</gene>
<dbReference type="InterPro" id="IPR000182">
    <property type="entry name" value="GNAT_dom"/>
</dbReference>
<keyword evidence="2 4" id="KW-0677">Repeat</keyword>
<feature type="binding site" evidence="4">
    <location>
        <position position="244"/>
    </location>
    <ligand>
        <name>1D-myo-inositol 2-(L-cysteinylamino)-2-deoxy-alpha-D-glucopyranoside</name>
        <dbReference type="ChEBI" id="CHEBI:58887"/>
    </ligand>
</feature>
<evidence type="ECO:0000256" key="2">
    <source>
        <dbReference type="ARBA" id="ARBA00022737"/>
    </source>
</evidence>
<dbReference type="GO" id="GO:0035447">
    <property type="term" value="F:mycothiol synthase activity"/>
    <property type="evidence" value="ECO:0007669"/>
    <property type="project" value="UniProtKB-EC"/>
</dbReference>
<dbReference type="NCBIfam" id="TIGR03448">
    <property type="entry name" value="mycothiol_MshD"/>
    <property type="match status" value="1"/>
</dbReference>
<accession>A0ABZ3FNH0</accession>
<dbReference type="Proteomes" id="UP001442841">
    <property type="component" value="Chromosome"/>
</dbReference>
<sequence>MTPAPLLPETVSTLTAAQRLEVRTLIDRARDTDGAAPCNEAAMIEIGRSECDPGTAHQLARLDDNLVGYAFLDSTTGDPIAQLVVDPAHRRAGIATAMIRELGFDPRDEAGGHRLRQNISLRLWSFGDLPAARALANSLGYRPVRELLVMAKDLVDLTDPVLPADVTVRAYAESDLPDLVAVNARAFAHHPEQGAMTTDDFRDRFAEPWFDPAGLLIATRPDPEGGDRVIGFHWTKRHDDVTGEVYVIGVDPEHAGGGVGRGLLHLGLQHLADRGAKRVILYVEGDQRYVVGLYESSGFTVANRDMMYASPSPEDQ</sequence>
<protein>
    <recommendedName>
        <fullName evidence="4">Mycothiol acetyltransferase</fullName>
        <shortName evidence="4">MSH acetyltransferase</shortName>
        <ecNumber evidence="4">2.3.1.189</ecNumber>
    </recommendedName>
    <alternativeName>
        <fullName evidence="4">Mycothiol synthase</fullName>
    </alternativeName>
</protein>
<dbReference type="HAMAP" id="MF_01698">
    <property type="entry name" value="MshD"/>
    <property type="match status" value="1"/>
</dbReference>
<reference evidence="6 7" key="1">
    <citation type="submission" date="2024-04" db="EMBL/GenBank/DDBJ databases">
        <title>Isolation of an actinomycete strain from pig manure.</title>
        <authorList>
            <person name="Gong T."/>
            <person name="Yu Z."/>
            <person name="An M."/>
            <person name="Wei C."/>
            <person name="Yang W."/>
            <person name="Liu L."/>
        </authorList>
    </citation>
    <scope>NUCLEOTIDE SEQUENCE [LARGE SCALE GENOMIC DNA]</scope>
    <source>
        <strain evidence="6 7">ZF39</strain>
    </source>
</reference>
<keyword evidence="7" id="KW-1185">Reference proteome</keyword>
<feature type="binding site" evidence="4">
    <location>
        <position position="192"/>
    </location>
    <ligand>
        <name>1D-myo-inositol 2-(L-cysteinylamino)-2-deoxy-alpha-D-glucopyranoside</name>
        <dbReference type="ChEBI" id="CHEBI:58887"/>
    </ligand>
</feature>
<comment type="caution">
    <text evidence="4">Lacks conserved residue(s) required for the propagation of feature annotation.</text>
</comment>
<comment type="catalytic activity">
    <reaction evidence="4">
        <text>1D-myo-inositol 2-(L-cysteinylamino)-2-deoxy-alpha-D-glucopyranoside + acetyl-CoA = mycothiol + CoA + H(+)</text>
        <dbReference type="Rhea" id="RHEA:26172"/>
        <dbReference type="ChEBI" id="CHEBI:15378"/>
        <dbReference type="ChEBI" id="CHEBI:16768"/>
        <dbReference type="ChEBI" id="CHEBI:57287"/>
        <dbReference type="ChEBI" id="CHEBI:57288"/>
        <dbReference type="ChEBI" id="CHEBI:58887"/>
        <dbReference type="EC" id="2.3.1.189"/>
    </reaction>
</comment>
<dbReference type="Gene3D" id="3.40.630.30">
    <property type="match status" value="1"/>
</dbReference>
<evidence type="ECO:0000256" key="3">
    <source>
        <dbReference type="ARBA" id="ARBA00023315"/>
    </source>
</evidence>
<evidence type="ECO:0000256" key="1">
    <source>
        <dbReference type="ARBA" id="ARBA00022679"/>
    </source>
</evidence>
<evidence type="ECO:0000313" key="7">
    <source>
        <dbReference type="Proteomes" id="UP001442841"/>
    </source>
</evidence>
<feature type="domain" description="N-acetyltransferase" evidence="5">
    <location>
        <begin position="166"/>
        <end position="316"/>
    </location>
</feature>
<feature type="binding site" evidence="4">
    <location>
        <position position="236"/>
    </location>
    <ligand>
        <name>1D-myo-inositol 2-(L-cysteinylamino)-2-deoxy-alpha-D-glucopyranoside</name>
        <dbReference type="ChEBI" id="CHEBI:58887"/>
    </ligand>
</feature>
<dbReference type="PANTHER" id="PTHR43617">
    <property type="entry name" value="L-AMINO ACID N-ACETYLTRANSFERASE"/>
    <property type="match status" value="1"/>
</dbReference>
<feature type="binding site" evidence="4">
    <location>
        <begin position="255"/>
        <end position="261"/>
    </location>
    <ligand>
        <name>acetyl-CoA</name>
        <dbReference type="ChEBI" id="CHEBI:57288"/>
        <label>2</label>
    </ligand>
</feature>
<dbReference type="PANTHER" id="PTHR43617:SF31">
    <property type="entry name" value="MYCOTHIOL ACETYLTRANSFERASE"/>
    <property type="match status" value="1"/>
</dbReference>
<proteinExistence type="inferred from homology"/>
<comment type="similarity">
    <text evidence="4">Belongs to the acetyltransferase family. MshD subfamily.</text>
</comment>
<feature type="binding site" evidence="4">
    <location>
        <position position="40"/>
    </location>
    <ligand>
        <name>1D-myo-inositol 2-(L-cysteinylamino)-2-deoxy-alpha-D-glucopyranoside</name>
        <dbReference type="ChEBI" id="CHEBI:58887"/>
    </ligand>
</feature>
<name>A0ABZ3FNH0_9ACTN</name>
<comment type="function">
    <text evidence="4">Catalyzes the transfer of acetyl from acetyl-CoA to desacetylmycothiol (Cys-GlcN-Ins) to form mycothiol.</text>
</comment>
<dbReference type="InterPro" id="IPR017813">
    <property type="entry name" value="Mycothiol_AcTrfase"/>
</dbReference>
<dbReference type="SUPFAM" id="SSF55729">
    <property type="entry name" value="Acyl-CoA N-acyltransferases (Nat)"/>
    <property type="match status" value="2"/>
</dbReference>
<feature type="binding site" evidence="4">
    <location>
        <position position="282"/>
    </location>
    <ligand>
        <name>1D-myo-inositol 2-(L-cysteinylamino)-2-deoxy-alpha-D-glucopyranoside</name>
        <dbReference type="ChEBI" id="CHEBI:58887"/>
    </ligand>
</feature>
<dbReference type="CDD" id="cd04301">
    <property type="entry name" value="NAT_SF"/>
    <property type="match status" value="2"/>
</dbReference>
<dbReference type="PIRSF" id="PIRSF021524">
    <property type="entry name" value="MSH_acetyltransferase"/>
    <property type="match status" value="1"/>
</dbReference>
<organism evidence="6 7">
    <name type="scientific">Ammonicoccus fulvus</name>
    <dbReference type="NCBI Taxonomy" id="3138240"/>
    <lineage>
        <taxon>Bacteria</taxon>
        <taxon>Bacillati</taxon>
        <taxon>Actinomycetota</taxon>
        <taxon>Actinomycetes</taxon>
        <taxon>Propionibacteriales</taxon>
        <taxon>Propionibacteriaceae</taxon>
        <taxon>Ammonicoccus</taxon>
    </lineage>
</organism>
<dbReference type="EC" id="2.3.1.189" evidence="4"/>
<dbReference type="PROSITE" id="PS51186">
    <property type="entry name" value="GNAT"/>
    <property type="match status" value="2"/>
</dbReference>
<feature type="binding site" evidence="4">
    <location>
        <begin position="83"/>
        <end position="85"/>
    </location>
    <ligand>
        <name>acetyl-CoA</name>
        <dbReference type="ChEBI" id="CHEBI:57288"/>
        <label>1</label>
    </ligand>
</feature>
<feature type="domain" description="N-acetyltransferase" evidence="5">
    <location>
        <begin position="9"/>
        <end position="155"/>
    </location>
</feature>
<keyword evidence="1 4" id="KW-0808">Transferase</keyword>
<keyword evidence="3 4" id="KW-0012">Acyltransferase</keyword>
<dbReference type="InterPro" id="IPR050276">
    <property type="entry name" value="MshD_Acetyltransferase"/>
</dbReference>
<evidence type="ECO:0000313" key="6">
    <source>
        <dbReference type="EMBL" id="XAN06725.1"/>
    </source>
</evidence>
<dbReference type="RefSeq" id="WP_425308154.1">
    <property type="nucleotide sequence ID" value="NZ_CP154795.1"/>
</dbReference>
<dbReference type="Pfam" id="PF00583">
    <property type="entry name" value="Acetyltransf_1"/>
    <property type="match status" value="1"/>
</dbReference>
<evidence type="ECO:0000259" key="5">
    <source>
        <dbReference type="PROSITE" id="PS51186"/>
    </source>
</evidence>
<dbReference type="EMBL" id="CP154795">
    <property type="protein sequence ID" value="XAN06725.1"/>
    <property type="molecule type" value="Genomic_DNA"/>
</dbReference>
<dbReference type="InterPro" id="IPR016181">
    <property type="entry name" value="Acyl_CoA_acyltransferase"/>
</dbReference>
<evidence type="ECO:0000256" key="4">
    <source>
        <dbReference type="HAMAP-Rule" id="MF_01698"/>
    </source>
</evidence>